<sequence>MRLRGLVALCGESDRQLKVSVLKQLVYGAAMRSRGIIARFVSYPRRTRAWVVGWETGAGHS</sequence>
<evidence type="ECO:0000313" key="1">
    <source>
        <dbReference type="EMBL" id="AUX39869.1"/>
    </source>
</evidence>
<dbReference type="Proteomes" id="UP000238348">
    <property type="component" value="Chromosome"/>
</dbReference>
<protein>
    <submittedName>
        <fullName evidence="1">Uncharacterized protein</fullName>
    </submittedName>
</protein>
<evidence type="ECO:0000313" key="2">
    <source>
        <dbReference type="Proteomes" id="UP000238348"/>
    </source>
</evidence>
<reference evidence="1 2" key="1">
    <citation type="submission" date="2015-09" db="EMBL/GenBank/DDBJ databases">
        <title>Sorangium comparison.</title>
        <authorList>
            <person name="Zaburannyi N."/>
            <person name="Bunk B."/>
            <person name="Overmann J."/>
            <person name="Mueller R."/>
        </authorList>
    </citation>
    <scope>NUCLEOTIDE SEQUENCE [LARGE SCALE GENOMIC DNA]</scope>
    <source>
        <strain evidence="1 2">So ce26</strain>
    </source>
</reference>
<dbReference type="EMBL" id="CP012673">
    <property type="protein sequence ID" value="AUX39869.1"/>
    <property type="molecule type" value="Genomic_DNA"/>
</dbReference>
<gene>
    <name evidence="1" type="ORF">SOCE26_012640</name>
</gene>
<proteinExistence type="predicted"/>
<organism evidence="1 2">
    <name type="scientific">Sorangium cellulosum</name>
    <name type="common">Polyangium cellulosum</name>
    <dbReference type="NCBI Taxonomy" id="56"/>
    <lineage>
        <taxon>Bacteria</taxon>
        <taxon>Pseudomonadati</taxon>
        <taxon>Myxococcota</taxon>
        <taxon>Polyangia</taxon>
        <taxon>Polyangiales</taxon>
        <taxon>Polyangiaceae</taxon>
        <taxon>Sorangium</taxon>
    </lineage>
</organism>
<accession>A0A2L0EKQ0</accession>
<name>A0A2L0EKQ0_SORCE</name>
<dbReference type="AlphaFoldDB" id="A0A2L0EKQ0"/>